<gene>
    <name evidence="1" type="ORF">SAMN02910418_01655</name>
</gene>
<proteinExistence type="predicted"/>
<sequence>MTEHAQRVLTNSAVAVYPVKVIRTRRRNPLLDELYDNTPQFQEIVAQNKPIETGDGVLRTELAV</sequence>
<name>A0A1H4BCQ4_9ACTO</name>
<reference evidence="2" key="1">
    <citation type="submission" date="2016-10" db="EMBL/GenBank/DDBJ databases">
        <authorList>
            <person name="Varghese N."/>
            <person name="Submissions S."/>
        </authorList>
    </citation>
    <scope>NUCLEOTIDE SEQUENCE [LARGE SCALE GENOMIC DNA]</scope>
    <source>
        <strain evidence="2">KPR-1</strain>
    </source>
</reference>
<protein>
    <submittedName>
        <fullName evidence="1">Uncharacterized protein</fullName>
    </submittedName>
</protein>
<dbReference type="EMBL" id="FNQV01000009">
    <property type="protein sequence ID" value="SEA45911.1"/>
    <property type="molecule type" value="Genomic_DNA"/>
</dbReference>
<evidence type="ECO:0000313" key="1">
    <source>
        <dbReference type="EMBL" id="SEA45911.1"/>
    </source>
</evidence>
<keyword evidence="2" id="KW-1185">Reference proteome</keyword>
<accession>A0A1H4BCQ4</accession>
<evidence type="ECO:0000313" key="2">
    <source>
        <dbReference type="Proteomes" id="UP000199288"/>
    </source>
</evidence>
<organism evidence="1 2">
    <name type="scientific">Bowdeniella nasicola</name>
    <dbReference type="NCBI Taxonomy" id="208480"/>
    <lineage>
        <taxon>Bacteria</taxon>
        <taxon>Bacillati</taxon>
        <taxon>Actinomycetota</taxon>
        <taxon>Actinomycetes</taxon>
        <taxon>Actinomycetales</taxon>
        <taxon>Actinomycetaceae</taxon>
        <taxon>Bowdeniella</taxon>
    </lineage>
</organism>
<dbReference type="OrthoDB" id="7054801at2"/>
<dbReference type="Proteomes" id="UP000199288">
    <property type="component" value="Unassembled WGS sequence"/>
</dbReference>
<dbReference type="RefSeq" id="WP_092564794.1">
    <property type="nucleotide sequence ID" value="NZ_FNQV01000009.1"/>
</dbReference>
<dbReference type="AlphaFoldDB" id="A0A1H4BCQ4"/>